<comment type="cofactor">
    <cofactor evidence="5">
        <name>Mg(2+)</name>
        <dbReference type="ChEBI" id="CHEBI:18420"/>
    </cofactor>
    <text evidence="5">Binds 2 magnesium ions per monomer.</text>
</comment>
<feature type="binding site" evidence="5">
    <location>
        <position position="227"/>
    </location>
    <ligand>
        <name>Mg(2+)</name>
        <dbReference type="ChEBI" id="CHEBI:18420"/>
        <label>2</label>
    </ligand>
</feature>
<reference evidence="9" key="1">
    <citation type="journal article" date="2019" name="Int. J. Syst. Evol. Microbiol.">
        <title>The Global Catalogue of Microorganisms (GCM) 10K type strain sequencing project: providing services to taxonomists for standard genome sequencing and annotation.</title>
        <authorList>
            <consortium name="The Broad Institute Genomics Platform"/>
            <consortium name="The Broad Institute Genome Sequencing Center for Infectious Disease"/>
            <person name="Wu L."/>
            <person name="Ma J."/>
        </authorList>
    </citation>
    <scope>NUCLEOTIDE SEQUENCE [LARGE SCALE GENOMIC DNA]</scope>
    <source>
        <strain evidence="9">CCM 7941</strain>
    </source>
</reference>
<dbReference type="Gene3D" id="3.40.1030.10">
    <property type="entry name" value="Nucleoside phosphorylase/phosphoribosyltransferase catalytic domain"/>
    <property type="match status" value="1"/>
</dbReference>
<keyword evidence="1 5" id="KW-0028">Amino-acid biosynthesis</keyword>
<evidence type="ECO:0000256" key="4">
    <source>
        <dbReference type="ARBA" id="ARBA00022822"/>
    </source>
</evidence>
<dbReference type="EMBL" id="JBHRUV010000071">
    <property type="protein sequence ID" value="MFC3267008.1"/>
    <property type="molecule type" value="Genomic_DNA"/>
</dbReference>
<comment type="function">
    <text evidence="5">Catalyzes the transfer of the phosphoribosyl group of 5-phosphorylribose-1-pyrophosphate (PRPP) to anthranilate to yield N-(5'-phosphoribosyl)-anthranilate (PRA).</text>
</comment>
<dbReference type="GO" id="GO:0004048">
    <property type="term" value="F:anthranilate phosphoribosyltransferase activity"/>
    <property type="evidence" value="ECO:0007669"/>
    <property type="project" value="UniProtKB-EC"/>
</dbReference>
<dbReference type="NCBIfam" id="TIGR01245">
    <property type="entry name" value="trpD"/>
    <property type="match status" value="1"/>
</dbReference>
<comment type="caution">
    <text evidence="5">Lacks conserved residue(s) required for the propagation of feature annotation.</text>
</comment>
<organism evidence="8 9">
    <name type="scientific">Camelimonas abortus</name>
    <dbReference type="NCBI Taxonomy" id="1017184"/>
    <lineage>
        <taxon>Bacteria</taxon>
        <taxon>Pseudomonadati</taxon>
        <taxon>Pseudomonadota</taxon>
        <taxon>Alphaproteobacteria</taxon>
        <taxon>Hyphomicrobiales</taxon>
        <taxon>Chelatococcaceae</taxon>
        <taxon>Camelimonas</taxon>
    </lineage>
</organism>
<dbReference type="InterPro" id="IPR000312">
    <property type="entry name" value="Glycosyl_Trfase_fam3"/>
</dbReference>
<keyword evidence="5" id="KW-0057">Aromatic amino acid biosynthesis</keyword>
<feature type="domain" description="Glycosyl transferase family 3" evidence="6">
    <location>
        <begin position="74"/>
        <end position="324"/>
    </location>
</feature>
<comment type="pathway">
    <text evidence="5">Amino-acid biosynthesis; L-tryptophan biosynthesis; L-tryptophan from chorismate: step 2/5.</text>
</comment>
<dbReference type="InterPro" id="IPR035902">
    <property type="entry name" value="Nuc_phospho_transferase"/>
</dbReference>
<keyword evidence="4 5" id="KW-0822">Tryptophan biosynthesis</keyword>
<dbReference type="InterPro" id="IPR005940">
    <property type="entry name" value="Anthranilate_Pribosyl_Tfrase"/>
</dbReference>
<dbReference type="Pfam" id="PF00591">
    <property type="entry name" value="Glycos_transf_3"/>
    <property type="match status" value="1"/>
</dbReference>
<keyword evidence="5" id="KW-0460">Magnesium</keyword>
<comment type="catalytic activity">
    <reaction evidence="5">
        <text>N-(5-phospho-beta-D-ribosyl)anthranilate + diphosphate = 5-phospho-alpha-D-ribose 1-diphosphate + anthranilate</text>
        <dbReference type="Rhea" id="RHEA:11768"/>
        <dbReference type="ChEBI" id="CHEBI:16567"/>
        <dbReference type="ChEBI" id="CHEBI:18277"/>
        <dbReference type="ChEBI" id="CHEBI:33019"/>
        <dbReference type="ChEBI" id="CHEBI:58017"/>
        <dbReference type="EC" id="2.4.2.18"/>
    </reaction>
</comment>
<evidence type="ECO:0000259" key="7">
    <source>
        <dbReference type="Pfam" id="PF02885"/>
    </source>
</evidence>
<feature type="binding site" evidence="5">
    <location>
        <position position="93"/>
    </location>
    <ligand>
        <name>Mg(2+)</name>
        <dbReference type="ChEBI" id="CHEBI:18420"/>
        <label>1</label>
    </ligand>
</feature>
<comment type="caution">
    <text evidence="8">The sequence shown here is derived from an EMBL/GenBank/DDBJ whole genome shotgun (WGS) entry which is preliminary data.</text>
</comment>
<feature type="binding site" evidence="5">
    <location>
        <position position="227"/>
    </location>
    <ligand>
        <name>Mg(2+)</name>
        <dbReference type="ChEBI" id="CHEBI:18420"/>
        <label>1</label>
    </ligand>
</feature>
<name>A0ABV7LGZ9_9HYPH</name>
<evidence type="ECO:0000256" key="2">
    <source>
        <dbReference type="ARBA" id="ARBA00022676"/>
    </source>
</evidence>
<dbReference type="Proteomes" id="UP001595536">
    <property type="component" value="Unassembled WGS sequence"/>
</dbReference>
<dbReference type="InterPro" id="IPR036320">
    <property type="entry name" value="Glycosyl_Trfase_fam3_N_dom_sf"/>
</dbReference>
<feature type="binding site" evidence="5">
    <location>
        <position position="81"/>
    </location>
    <ligand>
        <name>5-phospho-alpha-D-ribose 1-diphosphate</name>
        <dbReference type="ChEBI" id="CHEBI:58017"/>
    </ligand>
</feature>
<feature type="binding site" evidence="5">
    <location>
        <position position="226"/>
    </location>
    <ligand>
        <name>Mg(2+)</name>
        <dbReference type="ChEBI" id="CHEBI:18420"/>
        <label>2</label>
    </ligand>
</feature>
<keyword evidence="5" id="KW-0479">Metal-binding</keyword>
<dbReference type="InterPro" id="IPR017459">
    <property type="entry name" value="Glycosyl_Trfase_fam3_N_dom"/>
</dbReference>
<dbReference type="SUPFAM" id="SSF47648">
    <property type="entry name" value="Nucleoside phosphorylase/phosphoribosyltransferase N-terminal domain"/>
    <property type="match status" value="1"/>
</dbReference>
<evidence type="ECO:0000256" key="5">
    <source>
        <dbReference type="HAMAP-Rule" id="MF_00211"/>
    </source>
</evidence>
<dbReference type="SUPFAM" id="SSF52418">
    <property type="entry name" value="Nucleoside phosphorylase/phosphoribosyltransferase catalytic domain"/>
    <property type="match status" value="1"/>
</dbReference>
<dbReference type="PANTHER" id="PTHR43285">
    <property type="entry name" value="ANTHRANILATE PHOSPHORIBOSYLTRANSFERASE"/>
    <property type="match status" value="1"/>
</dbReference>
<evidence type="ECO:0000313" key="8">
    <source>
        <dbReference type="EMBL" id="MFC3267008.1"/>
    </source>
</evidence>
<dbReference type="HAMAP" id="MF_00211">
    <property type="entry name" value="TrpD"/>
    <property type="match status" value="1"/>
</dbReference>
<feature type="binding site" evidence="5">
    <location>
        <begin position="109"/>
        <end position="117"/>
    </location>
    <ligand>
        <name>5-phospho-alpha-D-ribose 1-diphosphate</name>
        <dbReference type="ChEBI" id="CHEBI:58017"/>
    </ligand>
</feature>
<dbReference type="Gene3D" id="1.20.970.10">
    <property type="entry name" value="Transferase, Pyrimidine Nucleoside Phosphorylase, Chain C"/>
    <property type="match status" value="1"/>
</dbReference>
<accession>A0ABV7LGZ9</accession>
<dbReference type="PANTHER" id="PTHR43285:SF2">
    <property type="entry name" value="ANTHRANILATE PHOSPHORIBOSYLTRANSFERASE"/>
    <property type="match status" value="1"/>
</dbReference>
<feature type="binding site" evidence="5">
    <location>
        <position position="81"/>
    </location>
    <ligand>
        <name>anthranilate</name>
        <dbReference type="ChEBI" id="CHEBI:16567"/>
        <label>1</label>
    </ligand>
</feature>
<gene>
    <name evidence="5 8" type="primary">trpD</name>
    <name evidence="8" type="ORF">ACFOEX_11700</name>
</gene>
<sequence length="341" mass="35233">MEAFKPFIAKVATGAALTRDEARAAFETMLSGEVTPAQAGAFLMGLRVRGEALDEIVGAVSAMRGRMVKVEAPKDAIDIVGTGGDNAGSWNVSTLSAVVVAGCGVPVAKHGNRAASSKSGSADVLMALGVNLDLGPADISRCIREAGVGFMFAPNHHPSMRHVAAVRSELGARTIFNILGPLSNPASVRRQLLGSFSASWLEPMVQVLQALGAERIWAVHGSDGLDEITTTGPTQVVELKDGRISSFTVSPEDVGLRRAAPEELKGGDPQHNASAAMRLLQGEPGAYRDIVALNAGASLVVAGKAADLAEGVRMAQKAIDDGSARRALEKLVTASHAGAMA</sequence>
<dbReference type="Pfam" id="PF02885">
    <property type="entry name" value="Glycos_trans_3N"/>
    <property type="match status" value="1"/>
</dbReference>
<evidence type="ECO:0000259" key="6">
    <source>
        <dbReference type="Pfam" id="PF00591"/>
    </source>
</evidence>
<feature type="domain" description="Glycosyl transferase family 3 N-terminal" evidence="7">
    <location>
        <begin position="5"/>
        <end position="65"/>
    </location>
</feature>
<keyword evidence="3 5" id="KW-0808">Transferase</keyword>
<comment type="similarity">
    <text evidence="5">Belongs to the anthranilate phosphoribosyltransferase family.</text>
</comment>
<feature type="binding site" evidence="5">
    <location>
        <position position="89"/>
    </location>
    <ligand>
        <name>5-phospho-alpha-D-ribose 1-diphosphate</name>
        <dbReference type="ChEBI" id="CHEBI:58017"/>
    </ligand>
</feature>
<proteinExistence type="inferred from homology"/>
<evidence type="ECO:0000256" key="1">
    <source>
        <dbReference type="ARBA" id="ARBA00022605"/>
    </source>
</evidence>
<dbReference type="RefSeq" id="WP_376830624.1">
    <property type="nucleotide sequence ID" value="NZ_JBHLWR010000006.1"/>
</dbReference>
<evidence type="ECO:0000313" key="9">
    <source>
        <dbReference type="Proteomes" id="UP001595536"/>
    </source>
</evidence>
<feature type="binding site" evidence="5">
    <location>
        <begin position="91"/>
        <end position="94"/>
    </location>
    <ligand>
        <name>5-phospho-alpha-D-ribose 1-diphosphate</name>
        <dbReference type="ChEBI" id="CHEBI:58017"/>
    </ligand>
</feature>
<feature type="binding site" evidence="5">
    <location>
        <position position="112"/>
    </location>
    <ligand>
        <name>anthranilate</name>
        <dbReference type="ChEBI" id="CHEBI:16567"/>
        <label>1</label>
    </ligand>
</feature>
<keyword evidence="9" id="KW-1185">Reference proteome</keyword>
<keyword evidence="2 5" id="KW-0328">Glycosyltransferase</keyword>
<protein>
    <recommendedName>
        <fullName evidence="5">Anthranilate phosphoribosyltransferase</fullName>
        <ecNumber evidence="5">2.4.2.18</ecNumber>
    </recommendedName>
</protein>
<evidence type="ECO:0000256" key="3">
    <source>
        <dbReference type="ARBA" id="ARBA00022679"/>
    </source>
</evidence>
<feature type="binding site" evidence="5">
    <location>
        <begin position="84"/>
        <end position="85"/>
    </location>
    <ligand>
        <name>5-phospho-alpha-D-ribose 1-diphosphate</name>
        <dbReference type="ChEBI" id="CHEBI:58017"/>
    </ligand>
</feature>
<comment type="subunit">
    <text evidence="5">Homodimer.</text>
</comment>
<feature type="binding site" evidence="5">
    <location>
        <position position="121"/>
    </location>
    <ligand>
        <name>5-phospho-alpha-D-ribose 1-diphosphate</name>
        <dbReference type="ChEBI" id="CHEBI:58017"/>
    </ligand>
</feature>
<dbReference type="EC" id="2.4.2.18" evidence="5"/>
<feature type="binding site" evidence="5">
    <location>
        <position position="167"/>
    </location>
    <ligand>
        <name>anthranilate</name>
        <dbReference type="ChEBI" id="CHEBI:16567"/>
        <label>2</label>
    </ligand>
</feature>